<evidence type="ECO:0000313" key="2">
    <source>
        <dbReference type="EMBL" id="SER50114.1"/>
    </source>
</evidence>
<evidence type="ECO:0000256" key="1">
    <source>
        <dbReference type="SAM" id="Phobius"/>
    </source>
</evidence>
<dbReference type="STRING" id="641238.SAMN04490244_101278"/>
<keyword evidence="1" id="KW-1133">Transmembrane helix</keyword>
<name>A0A1H9PPH6_9RHOB</name>
<organism evidence="2 3">
    <name type="scientific">Tranquillimonas rosea</name>
    <dbReference type="NCBI Taxonomy" id="641238"/>
    <lineage>
        <taxon>Bacteria</taxon>
        <taxon>Pseudomonadati</taxon>
        <taxon>Pseudomonadota</taxon>
        <taxon>Alphaproteobacteria</taxon>
        <taxon>Rhodobacterales</taxon>
        <taxon>Roseobacteraceae</taxon>
        <taxon>Tranquillimonas</taxon>
    </lineage>
</organism>
<evidence type="ECO:0000313" key="3">
    <source>
        <dbReference type="Proteomes" id="UP000198885"/>
    </source>
</evidence>
<feature type="transmembrane region" description="Helical" evidence="1">
    <location>
        <begin position="12"/>
        <end position="32"/>
    </location>
</feature>
<proteinExistence type="predicted"/>
<accession>A0A1H9PPH6</accession>
<dbReference type="Proteomes" id="UP000198885">
    <property type="component" value="Unassembled WGS sequence"/>
</dbReference>
<keyword evidence="1" id="KW-0812">Transmembrane</keyword>
<sequence>MRRVLKDGPLMIVLIVWLLVVGGAAVAFLWTVDLGSQPGPRGEPESVN</sequence>
<gene>
    <name evidence="2" type="ORF">SAMN04490244_101278</name>
</gene>
<dbReference type="AlphaFoldDB" id="A0A1H9PPH6"/>
<protein>
    <submittedName>
        <fullName evidence="2">Uncharacterized protein</fullName>
    </submittedName>
</protein>
<keyword evidence="1" id="KW-0472">Membrane</keyword>
<dbReference type="EMBL" id="FOGU01000001">
    <property type="protein sequence ID" value="SER50114.1"/>
    <property type="molecule type" value="Genomic_DNA"/>
</dbReference>
<keyword evidence="3" id="KW-1185">Reference proteome</keyword>
<reference evidence="2 3" key="1">
    <citation type="submission" date="2016-10" db="EMBL/GenBank/DDBJ databases">
        <authorList>
            <person name="de Groot N.N."/>
        </authorList>
    </citation>
    <scope>NUCLEOTIDE SEQUENCE [LARGE SCALE GENOMIC DNA]</scope>
    <source>
        <strain evidence="2 3">DSM 23042</strain>
    </source>
</reference>